<proteinExistence type="predicted"/>
<gene>
    <name evidence="1" type="ORF">SZ63_11515</name>
</gene>
<keyword evidence="2" id="KW-1185">Reference proteome</keyword>
<reference evidence="1 2" key="1">
    <citation type="journal article" date="2015" name="Int. J. Syst. Evol. Microbiol.">
        <title>Methanoculleus sediminis sp. nov., a methanogen from sediments near a submarine mud volcano.</title>
        <authorList>
            <person name="Chen S.C."/>
            <person name="Chen M.F."/>
            <person name="Lai M.C."/>
            <person name="Weng C.Y."/>
            <person name="Wu S.Y."/>
            <person name="Lin S."/>
            <person name="Yang T.F."/>
            <person name="Chen P.C."/>
        </authorList>
    </citation>
    <scope>NUCLEOTIDE SEQUENCE [LARGE SCALE GENOMIC DNA]</scope>
    <source>
        <strain evidence="1 2">S3Fa</strain>
    </source>
</reference>
<dbReference type="PATRIC" id="fig|1550566.3.peg.2517"/>
<dbReference type="RefSeq" id="WP_048185545.1">
    <property type="nucleotide sequence ID" value="NZ_JXOJ01000008.1"/>
</dbReference>
<dbReference type="OrthoDB" id="105390at2157"/>
<sequence>MLHTREIVQKLWDAQGYGNLAVWEDGATAVIAPGESPERSGKSPLAIFKPIPLVAGFPLLDFATHDNALLEHIETTIREAGGEIERED</sequence>
<dbReference type="EMBL" id="JXOJ01000008">
    <property type="protein sequence ID" value="KLK87221.1"/>
    <property type="molecule type" value="Genomic_DNA"/>
</dbReference>
<name>A0A0H1QX52_9EURY</name>
<evidence type="ECO:0000313" key="1">
    <source>
        <dbReference type="EMBL" id="KLK87221.1"/>
    </source>
</evidence>
<evidence type="ECO:0000313" key="2">
    <source>
        <dbReference type="Proteomes" id="UP000035301"/>
    </source>
</evidence>
<comment type="caution">
    <text evidence="1">The sequence shown here is derived from an EMBL/GenBank/DDBJ whole genome shotgun (WGS) entry which is preliminary data.</text>
</comment>
<accession>A0A0H1QX52</accession>
<dbReference type="AlphaFoldDB" id="A0A0H1QX52"/>
<organism evidence="1 2">
    <name type="scientific">Methanoculleus sediminis</name>
    <dbReference type="NCBI Taxonomy" id="1550566"/>
    <lineage>
        <taxon>Archaea</taxon>
        <taxon>Methanobacteriati</taxon>
        <taxon>Methanobacteriota</taxon>
        <taxon>Stenosarchaea group</taxon>
        <taxon>Methanomicrobia</taxon>
        <taxon>Methanomicrobiales</taxon>
        <taxon>Methanomicrobiaceae</taxon>
        <taxon>Methanoculleus</taxon>
    </lineage>
</organism>
<dbReference type="Proteomes" id="UP000035301">
    <property type="component" value="Unassembled WGS sequence"/>
</dbReference>
<protein>
    <submittedName>
        <fullName evidence="1">Uncharacterized protein</fullName>
    </submittedName>
</protein>